<comment type="caution">
    <text evidence="7">The sequence shown here is derived from an EMBL/GenBank/DDBJ whole genome shotgun (WGS) entry which is preliminary data.</text>
</comment>
<comment type="subcellular location">
    <subcellularLocation>
        <location evidence="1">Nucleus</location>
    </subcellularLocation>
</comment>
<evidence type="ECO:0000256" key="4">
    <source>
        <dbReference type="SAM" id="Coils"/>
    </source>
</evidence>
<evidence type="ECO:0000256" key="5">
    <source>
        <dbReference type="SAM" id="MobiDB-lite"/>
    </source>
</evidence>
<keyword evidence="4" id="KW-0175">Coiled coil</keyword>
<dbReference type="GO" id="GO:0003684">
    <property type="term" value="F:damaged DNA binding"/>
    <property type="evidence" value="ECO:0007669"/>
    <property type="project" value="TreeGrafter"/>
</dbReference>
<protein>
    <recommendedName>
        <fullName evidence="6">DNA endonuclease activator Ctp1 C-terminal domain-containing protein</fullName>
    </recommendedName>
</protein>
<feature type="domain" description="DNA endonuclease activator Ctp1 C-terminal" evidence="6">
    <location>
        <begin position="545"/>
        <end position="582"/>
    </location>
</feature>
<dbReference type="Proteomes" id="UP001168972">
    <property type="component" value="Unassembled WGS sequence"/>
</dbReference>
<keyword evidence="8" id="KW-1185">Reference proteome</keyword>
<keyword evidence="3" id="KW-0539">Nucleus</keyword>
<evidence type="ECO:0000256" key="1">
    <source>
        <dbReference type="ARBA" id="ARBA00004123"/>
    </source>
</evidence>
<dbReference type="Pfam" id="PF08573">
    <property type="entry name" value="SAE2"/>
    <property type="match status" value="1"/>
</dbReference>
<dbReference type="EMBL" id="JAQQBR010000004">
    <property type="protein sequence ID" value="KAK0178766.1"/>
    <property type="molecule type" value="Genomic_DNA"/>
</dbReference>
<feature type="coiled-coil region" evidence="4">
    <location>
        <begin position="34"/>
        <end position="61"/>
    </location>
</feature>
<proteinExistence type="predicted"/>
<dbReference type="AlphaFoldDB" id="A0AA39KYW8"/>
<feature type="region of interest" description="Disordered" evidence="5">
    <location>
        <begin position="309"/>
        <end position="340"/>
    </location>
</feature>
<dbReference type="GO" id="GO:0010792">
    <property type="term" value="P:DNA double-strand break processing involved in repair via single-strand annealing"/>
    <property type="evidence" value="ECO:0007669"/>
    <property type="project" value="TreeGrafter"/>
</dbReference>
<evidence type="ECO:0000256" key="3">
    <source>
        <dbReference type="ARBA" id="ARBA00023242"/>
    </source>
</evidence>
<dbReference type="InterPro" id="IPR013882">
    <property type="entry name" value="Ctp1_C"/>
</dbReference>
<sequence>MDSSIKVDYLVKQREMEQASKVMEHSLKAIADFFKNFEANYLDLLEKNKKLEKSLKEFKNKTNVFCCGCGKNLIQTENTPTNYCRPTIVNNETNENPTNIINDEETQGIIANTQIENKILNTPKNPNSYKKSNSKRNYFSKRTNNQHNAISSIKSSDIHVNINKKKSSLDEINNENIITTERKSSQRNEKISEPVEAETIVNNAKDHEINVELDPEYLDIDATLFEQPFSQEQSTDLETTQTSCESNDVTIITGDKSPIINLSQDDVVNASPKKTILRKKMWGGQKKRNIKSSTNLNLNNIEAASNIDDEDENLSTAKEKDQKNNIGTPKNETKSRTQNRKINIFPQRPANIKKSDVLINESTVCSLSNLPTKSQEISPKLNVQMNKENDKDNIQTIQNINKKTQSDETYFTGDETYFPGYEFSRDSSVTKKPEKIISNKAKRKFADIAITPNNEASKTSISNVMDLDIGDMSDWETDVTCDKLPSTVERKIEKKNSFDTVPVKKVVEPKFAVKGPVIRKKTLRAKLRGWDCENCANYYEKMGLSEKELQERKDQCSRHRSKFNERYYTPPGLWDLRFPDTQNSSQE</sequence>
<reference evidence="7" key="2">
    <citation type="submission" date="2023-03" db="EMBL/GenBank/DDBJ databases">
        <authorList>
            <person name="Inwood S.N."/>
            <person name="Skelly J.G."/>
            <person name="Guhlin J."/>
            <person name="Harrop T.W.R."/>
            <person name="Goldson S.G."/>
            <person name="Dearden P.K."/>
        </authorList>
    </citation>
    <scope>NUCLEOTIDE SEQUENCE</scope>
    <source>
        <strain evidence="7">Lincoln</strain>
        <tissue evidence="7">Whole body</tissue>
    </source>
</reference>
<evidence type="ECO:0000313" key="7">
    <source>
        <dbReference type="EMBL" id="KAK0178766.1"/>
    </source>
</evidence>
<keyword evidence="2" id="KW-0227">DNA damage</keyword>
<reference evidence="7" key="1">
    <citation type="journal article" date="2023" name="bioRxiv">
        <title>Scaffold-level genome assemblies of two parasitoid biocontrol wasps reveal the parthenogenesis mechanism and an associated novel virus.</title>
        <authorList>
            <person name="Inwood S."/>
            <person name="Skelly J."/>
            <person name="Guhlin J."/>
            <person name="Harrop T."/>
            <person name="Goldson S."/>
            <person name="Dearden P."/>
        </authorList>
    </citation>
    <scope>NUCLEOTIDE SEQUENCE</scope>
    <source>
        <strain evidence="7">Lincoln</strain>
        <tissue evidence="7">Whole body</tissue>
    </source>
</reference>
<dbReference type="PANTHER" id="PTHR15107:SF0">
    <property type="entry name" value="DNA ENDONUCLEASE ACTIVATOR CTP1 C-TERMINAL DOMAIN-CONTAINING PROTEIN"/>
    <property type="match status" value="1"/>
</dbReference>
<dbReference type="InterPro" id="IPR033316">
    <property type="entry name" value="RBBP8-like"/>
</dbReference>
<organism evidence="7 8">
    <name type="scientific">Microctonus hyperodae</name>
    <name type="common">Parasitoid wasp</name>
    <dbReference type="NCBI Taxonomy" id="165561"/>
    <lineage>
        <taxon>Eukaryota</taxon>
        <taxon>Metazoa</taxon>
        <taxon>Ecdysozoa</taxon>
        <taxon>Arthropoda</taxon>
        <taxon>Hexapoda</taxon>
        <taxon>Insecta</taxon>
        <taxon>Pterygota</taxon>
        <taxon>Neoptera</taxon>
        <taxon>Endopterygota</taxon>
        <taxon>Hymenoptera</taxon>
        <taxon>Apocrita</taxon>
        <taxon>Ichneumonoidea</taxon>
        <taxon>Braconidae</taxon>
        <taxon>Euphorinae</taxon>
        <taxon>Microctonus</taxon>
    </lineage>
</organism>
<dbReference type="PANTHER" id="PTHR15107">
    <property type="entry name" value="RETINOBLASTOMA BINDING PROTEIN 8"/>
    <property type="match status" value="1"/>
</dbReference>
<accession>A0AA39KYW8</accession>
<name>A0AA39KYW8_MICHY</name>
<evidence type="ECO:0000256" key="2">
    <source>
        <dbReference type="ARBA" id="ARBA00022763"/>
    </source>
</evidence>
<gene>
    <name evidence="7" type="ORF">PV327_007623</name>
</gene>
<evidence type="ECO:0000313" key="8">
    <source>
        <dbReference type="Proteomes" id="UP001168972"/>
    </source>
</evidence>
<dbReference type="GO" id="GO:0005634">
    <property type="term" value="C:nucleus"/>
    <property type="evidence" value="ECO:0007669"/>
    <property type="project" value="UniProtKB-SubCell"/>
</dbReference>
<evidence type="ECO:0000259" key="6">
    <source>
        <dbReference type="Pfam" id="PF08573"/>
    </source>
</evidence>